<dbReference type="EMBL" id="CM026427">
    <property type="protein sequence ID" value="KAG0569296.1"/>
    <property type="molecule type" value="Genomic_DNA"/>
</dbReference>
<evidence type="ECO:0000313" key="2">
    <source>
        <dbReference type="EMBL" id="KAG0569296.1"/>
    </source>
</evidence>
<feature type="region of interest" description="Disordered" evidence="1">
    <location>
        <begin position="1"/>
        <end position="23"/>
    </location>
</feature>
<name>A0A8T0HBS7_CERPU</name>
<sequence>MRRIPDVRRLSDSPRKRRCSEGRELPSETIAACGSVFEFRGFHVFEAGGRRPKSDTLITTNIIYEKTKISRRRCEKMVDSLMSVLCIVSQLCVKEAGLV</sequence>
<reference evidence="2 3" key="1">
    <citation type="submission" date="2020-06" db="EMBL/GenBank/DDBJ databases">
        <title>WGS assembly of Ceratodon purpureus strain R40.</title>
        <authorList>
            <person name="Carey S.B."/>
            <person name="Jenkins J."/>
            <person name="Shu S."/>
            <person name="Lovell J.T."/>
            <person name="Sreedasyam A."/>
            <person name="Maumus F."/>
            <person name="Tiley G.P."/>
            <person name="Fernandez-Pozo N."/>
            <person name="Barry K."/>
            <person name="Chen C."/>
            <person name="Wang M."/>
            <person name="Lipzen A."/>
            <person name="Daum C."/>
            <person name="Saski C.A."/>
            <person name="Payton A.C."/>
            <person name="Mcbreen J.C."/>
            <person name="Conrad R.E."/>
            <person name="Kollar L.M."/>
            <person name="Olsson S."/>
            <person name="Huttunen S."/>
            <person name="Landis J.B."/>
            <person name="Wickett N.J."/>
            <person name="Johnson M.G."/>
            <person name="Rensing S.A."/>
            <person name="Grimwood J."/>
            <person name="Schmutz J."/>
            <person name="Mcdaniel S.F."/>
        </authorList>
    </citation>
    <scope>NUCLEOTIDE SEQUENCE [LARGE SCALE GENOMIC DNA]</scope>
    <source>
        <strain evidence="2 3">R40</strain>
    </source>
</reference>
<dbReference type="Proteomes" id="UP000822688">
    <property type="component" value="Chromosome 6"/>
</dbReference>
<keyword evidence="3" id="KW-1185">Reference proteome</keyword>
<dbReference type="AlphaFoldDB" id="A0A8T0HBS7"/>
<evidence type="ECO:0000313" key="3">
    <source>
        <dbReference type="Proteomes" id="UP000822688"/>
    </source>
</evidence>
<comment type="caution">
    <text evidence="2">The sequence shown here is derived from an EMBL/GenBank/DDBJ whole genome shotgun (WGS) entry which is preliminary data.</text>
</comment>
<accession>A0A8T0HBS7</accession>
<protein>
    <submittedName>
        <fullName evidence="2">Uncharacterized protein</fullName>
    </submittedName>
</protein>
<evidence type="ECO:0000256" key="1">
    <source>
        <dbReference type="SAM" id="MobiDB-lite"/>
    </source>
</evidence>
<proteinExistence type="predicted"/>
<organism evidence="2 3">
    <name type="scientific">Ceratodon purpureus</name>
    <name type="common">Fire moss</name>
    <name type="synonym">Dicranum purpureum</name>
    <dbReference type="NCBI Taxonomy" id="3225"/>
    <lineage>
        <taxon>Eukaryota</taxon>
        <taxon>Viridiplantae</taxon>
        <taxon>Streptophyta</taxon>
        <taxon>Embryophyta</taxon>
        <taxon>Bryophyta</taxon>
        <taxon>Bryophytina</taxon>
        <taxon>Bryopsida</taxon>
        <taxon>Dicranidae</taxon>
        <taxon>Pseudoditrichales</taxon>
        <taxon>Ditrichaceae</taxon>
        <taxon>Ceratodon</taxon>
    </lineage>
</organism>
<gene>
    <name evidence="2" type="ORF">KC19_6G081000</name>
</gene>